<dbReference type="InterPro" id="IPR001810">
    <property type="entry name" value="F-box_dom"/>
</dbReference>
<dbReference type="OrthoDB" id="10257471at2759"/>
<evidence type="ECO:0000313" key="3">
    <source>
        <dbReference type="EMBL" id="KFB47399.1"/>
    </source>
</evidence>
<accession>A0A084WB05</accession>
<dbReference type="OMA" id="HVEYMES"/>
<dbReference type="CDD" id="cd22159">
    <property type="entry name" value="F-box_AtTIR1-like"/>
    <property type="match status" value="1"/>
</dbReference>
<dbReference type="InterPro" id="IPR032675">
    <property type="entry name" value="LRR_dom_sf"/>
</dbReference>
<name>A0A084WB05_ANOSI</name>
<dbReference type="Gene3D" id="1.20.1280.50">
    <property type="match status" value="1"/>
</dbReference>
<proteinExistence type="predicted"/>
<dbReference type="SMART" id="SM00256">
    <property type="entry name" value="FBOX"/>
    <property type="match status" value="1"/>
</dbReference>
<feature type="compositionally biased region" description="Basic and acidic residues" evidence="1">
    <location>
        <begin position="612"/>
        <end position="627"/>
    </location>
</feature>
<keyword evidence="5" id="KW-1185">Reference proteome</keyword>
<reference evidence="4" key="2">
    <citation type="submission" date="2020-05" db="UniProtKB">
        <authorList>
            <consortium name="EnsemblMetazoa"/>
        </authorList>
    </citation>
    <scope>IDENTIFICATION</scope>
</reference>
<dbReference type="VEuPathDB" id="VectorBase:ASIC015646"/>
<dbReference type="AlphaFoldDB" id="A0A084WB05"/>
<gene>
    <name evidence="3" type="ORF">ZHAS_00015646</name>
</gene>
<feature type="domain" description="F-box" evidence="2">
    <location>
        <begin position="28"/>
        <end position="74"/>
    </location>
</feature>
<sequence length="627" mass="72227">MAEEYGPVAKKRRIEIVESSEEEEDELECFIDLLPDEILIDIFELLRFEERKPCALVCHRWHLILRSNYFMSRTQCILYHCFGMLIEPARQRLLSNCGHIYFSDSGSVPGATDKDLVPAHKGHDQPGPSSAKPGISLEDFLFSGKLPLRSFTVTALCGRIITFVGGRLEQMPQLEELVMNIVPPQDEESKVKWVDEVDPLWTIKHPRLRSLSVLLYAGPMSYTLELPQLRKLTIEVDTDNELNALIKYSEQLDELWVLFYFSRAMEQTLTYPFPALKKLNMKRYGANDPPDPNTRVDDASAERFVKSAPLLEDVTLRCNIATTRMLRAVCLIGHRSITRLTLLDVVLPRSLFAFITELKKLEFLKLKKCEVEDGGPLREVDFPRLKQLILINSGTCIRIDRGLSNVTHFKYSMDPKLSKICHHMVQLEDFEIKLRTKYPVADYVRDHFHSLPNLGQLQTFRLSGMKTVNRPWDFCRPMPAIEHLVLRKCHLVRGDFSKLPKLFPSLRLLELQETHIAYKRCPAGVDPLVHFHGRLKQFFPPPCRVVVDSSSCATPLATVLEMEDEFRWHLNQVRQAGLIIKQLHPKAKKRREAARLRALIGKLEQAEQDEQEALKKQTKNEGDQKET</sequence>
<dbReference type="SUPFAM" id="SSF52047">
    <property type="entry name" value="RNI-like"/>
    <property type="match status" value="1"/>
</dbReference>
<dbReference type="SUPFAM" id="SSF81383">
    <property type="entry name" value="F-box domain"/>
    <property type="match status" value="1"/>
</dbReference>
<feature type="region of interest" description="Disordered" evidence="1">
    <location>
        <begin position="607"/>
        <end position="627"/>
    </location>
</feature>
<reference evidence="3 5" key="1">
    <citation type="journal article" date="2014" name="BMC Genomics">
        <title>Genome sequence of Anopheles sinensis provides insight into genetics basis of mosquito competence for malaria parasites.</title>
        <authorList>
            <person name="Zhou D."/>
            <person name="Zhang D."/>
            <person name="Ding G."/>
            <person name="Shi L."/>
            <person name="Hou Q."/>
            <person name="Ye Y."/>
            <person name="Xu Y."/>
            <person name="Zhou H."/>
            <person name="Xiong C."/>
            <person name="Li S."/>
            <person name="Yu J."/>
            <person name="Hong S."/>
            <person name="Yu X."/>
            <person name="Zou P."/>
            <person name="Chen C."/>
            <person name="Chang X."/>
            <person name="Wang W."/>
            <person name="Lv Y."/>
            <person name="Sun Y."/>
            <person name="Ma L."/>
            <person name="Shen B."/>
            <person name="Zhu C."/>
        </authorList>
    </citation>
    <scope>NUCLEOTIDE SEQUENCE [LARGE SCALE GENOMIC DNA]</scope>
</reference>
<evidence type="ECO:0000313" key="4">
    <source>
        <dbReference type="EnsemblMetazoa" id="ASIC015646-PA"/>
    </source>
</evidence>
<dbReference type="Proteomes" id="UP000030765">
    <property type="component" value="Unassembled WGS sequence"/>
</dbReference>
<dbReference type="EnsemblMetazoa" id="ASIC015646-RA">
    <property type="protein sequence ID" value="ASIC015646-PA"/>
    <property type="gene ID" value="ASIC015646"/>
</dbReference>
<organism evidence="3">
    <name type="scientific">Anopheles sinensis</name>
    <name type="common">Mosquito</name>
    <dbReference type="NCBI Taxonomy" id="74873"/>
    <lineage>
        <taxon>Eukaryota</taxon>
        <taxon>Metazoa</taxon>
        <taxon>Ecdysozoa</taxon>
        <taxon>Arthropoda</taxon>
        <taxon>Hexapoda</taxon>
        <taxon>Insecta</taxon>
        <taxon>Pterygota</taxon>
        <taxon>Neoptera</taxon>
        <taxon>Endopterygota</taxon>
        <taxon>Diptera</taxon>
        <taxon>Nematocera</taxon>
        <taxon>Culicoidea</taxon>
        <taxon>Culicidae</taxon>
        <taxon>Anophelinae</taxon>
        <taxon>Anopheles</taxon>
    </lineage>
</organism>
<dbReference type="InterPro" id="IPR036047">
    <property type="entry name" value="F-box-like_dom_sf"/>
</dbReference>
<evidence type="ECO:0000313" key="5">
    <source>
        <dbReference type="Proteomes" id="UP000030765"/>
    </source>
</evidence>
<evidence type="ECO:0000256" key="1">
    <source>
        <dbReference type="SAM" id="MobiDB-lite"/>
    </source>
</evidence>
<dbReference type="EMBL" id="KE525331">
    <property type="protein sequence ID" value="KFB47399.1"/>
    <property type="molecule type" value="Genomic_DNA"/>
</dbReference>
<dbReference type="VEuPathDB" id="VectorBase:ASIS016113"/>
<protein>
    <submittedName>
        <fullName evidence="4">F-box domain-containing protein</fullName>
    </submittedName>
</protein>
<dbReference type="Pfam" id="PF12937">
    <property type="entry name" value="F-box-like"/>
    <property type="match status" value="1"/>
</dbReference>
<dbReference type="PROSITE" id="PS50181">
    <property type="entry name" value="FBOX"/>
    <property type="match status" value="1"/>
</dbReference>
<evidence type="ECO:0000259" key="2">
    <source>
        <dbReference type="PROSITE" id="PS50181"/>
    </source>
</evidence>
<dbReference type="Gene3D" id="3.80.10.10">
    <property type="entry name" value="Ribonuclease Inhibitor"/>
    <property type="match status" value="1"/>
</dbReference>
<dbReference type="InterPro" id="IPR053197">
    <property type="entry name" value="F-box_SCFL_complex_component"/>
</dbReference>
<dbReference type="PANTHER" id="PTHR34223">
    <property type="entry name" value="OS11G0201299 PROTEIN"/>
    <property type="match status" value="1"/>
</dbReference>
<dbReference type="EMBL" id="ATLV01022299">
    <property type="status" value="NOT_ANNOTATED_CDS"/>
    <property type="molecule type" value="Genomic_DNA"/>
</dbReference>